<name>A0A4Y7ISE2_PAPSO</name>
<reference evidence="1 2" key="1">
    <citation type="journal article" date="2018" name="Science">
        <title>The opium poppy genome and morphinan production.</title>
        <authorList>
            <person name="Guo L."/>
            <person name="Winzer T."/>
            <person name="Yang X."/>
            <person name="Li Y."/>
            <person name="Ning Z."/>
            <person name="He Z."/>
            <person name="Teodor R."/>
            <person name="Lu Y."/>
            <person name="Bowser T.A."/>
            <person name="Graham I.A."/>
            <person name="Ye K."/>
        </authorList>
    </citation>
    <scope>NUCLEOTIDE SEQUENCE [LARGE SCALE GENOMIC DNA]</scope>
    <source>
        <strain evidence="2">cv. HN1</strain>
        <tissue evidence="1">Leaves</tissue>
    </source>
</reference>
<sequence>MEVVLYGLQMRMLAVGRTPGADAMNSMQVGGGEVDCMQMVMGVSCWWCSGGGAGGNGICRCMQMRFGYAKGMNWMQRAAAVVRGMDMMQSVMFSSFIASPAIANWIETQVS</sequence>
<dbReference type="Gramene" id="RZC51056">
    <property type="protein sequence ID" value="RZC51056"/>
    <property type="gene ID" value="C5167_019477"/>
</dbReference>
<dbReference type="Proteomes" id="UP000316621">
    <property type="component" value="Chromosome 2"/>
</dbReference>
<protein>
    <submittedName>
        <fullName evidence="1">Uncharacterized protein</fullName>
    </submittedName>
</protein>
<organism evidence="1 2">
    <name type="scientific">Papaver somniferum</name>
    <name type="common">Opium poppy</name>
    <dbReference type="NCBI Taxonomy" id="3469"/>
    <lineage>
        <taxon>Eukaryota</taxon>
        <taxon>Viridiplantae</taxon>
        <taxon>Streptophyta</taxon>
        <taxon>Embryophyta</taxon>
        <taxon>Tracheophyta</taxon>
        <taxon>Spermatophyta</taxon>
        <taxon>Magnoliopsida</taxon>
        <taxon>Ranunculales</taxon>
        <taxon>Papaveraceae</taxon>
        <taxon>Papaveroideae</taxon>
        <taxon>Papaver</taxon>
    </lineage>
</organism>
<gene>
    <name evidence="1" type="ORF">C5167_019477</name>
</gene>
<evidence type="ECO:0000313" key="2">
    <source>
        <dbReference type="Proteomes" id="UP000316621"/>
    </source>
</evidence>
<dbReference type="AlphaFoldDB" id="A0A4Y7ISE2"/>
<keyword evidence="2" id="KW-1185">Reference proteome</keyword>
<accession>A0A4Y7ISE2</accession>
<evidence type="ECO:0000313" key="1">
    <source>
        <dbReference type="EMBL" id="RZC51056.1"/>
    </source>
</evidence>
<dbReference type="EMBL" id="CM010716">
    <property type="protein sequence ID" value="RZC51056.1"/>
    <property type="molecule type" value="Genomic_DNA"/>
</dbReference>
<proteinExistence type="predicted"/>